<evidence type="ECO:0000313" key="2">
    <source>
        <dbReference type="Proteomes" id="UP001489004"/>
    </source>
</evidence>
<comment type="caution">
    <text evidence="1">The sequence shown here is derived from an EMBL/GenBank/DDBJ whole genome shotgun (WGS) entry which is preliminary data.</text>
</comment>
<accession>A0AAW1R9Q5</accession>
<name>A0AAW1R9Q5_9CHLO</name>
<dbReference type="EMBL" id="JALJOR010000001">
    <property type="protein sequence ID" value="KAK9830564.1"/>
    <property type="molecule type" value="Genomic_DNA"/>
</dbReference>
<dbReference type="GO" id="GO:0003677">
    <property type="term" value="F:DNA binding"/>
    <property type="evidence" value="ECO:0007669"/>
    <property type="project" value="InterPro"/>
</dbReference>
<reference evidence="1 2" key="1">
    <citation type="journal article" date="2024" name="Nat. Commun.">
        <title>Phylogenomics reveals the evolutionary origins of lichenization in chlorophyte algae.</title>
        <authorList>
            <person name="Puginier C."/>
            <person name="Libourel C."/>
            <person name="Otte J."/>
            <person name="Skaloud P."/>
            <person name="Haon M."/>
            <person name="Grisel S."/>
            <person name="Petersen M."/>
            <person name="Berrin J.G."/>
            <person name="Delaux P.M."/>
            <person name="Dal Grande F."/>
            <person name="Keller J."/>
        </authorList>
    </citation>
    <scope>NUCLEOTIDE SEQUENCE [LARGE SCALE GENOMIC DNA]</scope>
    <source>
        <strain evidence="1 2">SAG 2043</strain>
    </source>
</reference>
<evidence type="ECO:0000313" key="1">
    <source>
        <dbReference type="EMBL" id="KAK9830564.1"/>
    </source>
</evidence>
<dbReference type="InterPro" id="IPR038279">
    <property type="entry name" value="Ndc10_dom2_sf"/>
</dbReference>
<organism evidence="1 2">
    <name type="scientific">[Myrmecia] bisecta</name>
    <dbReference type="NCBI Taxonomy" id="41462"/>
    <lineage>
        <taxon>Eukaryota</taxon>
        <taxon>Viridiplantae</taxon>
        <taxon>Chlorophyta</taxon>
        <taxon>core chlorophytes</taxon>
        <taxon>Trebouxiophyceae</taxon>
        <taxon>Trebouxiales</taxon>
        <taxon>Trebouxiaceae</taxon>
        <taxon>Myrmecia</taxon>
    </lineage>
</organism>
<protein>
    <submittedName>
        <fullName evidence="1">Uncharacterized protein</fullName>
    </submittedName>
</protein>
<gene>
    <name evidence="1" type="ORF">WJX72_012504</name>
</gene>
<sequence length="304" mass="34060">MAAYDTWCNTVRERDPNGNVNFALDTPGTMAKFLSWLAEVKIAGRHKKQKATPAETGRNAIKHGVEVATRIGVWQGFDTLCAEKKDGGMFARHDLVVAVRRKYTKLVELQSTVAGIDTATHTKGVNRHITSDEKERFYDALWNTTDKNIDTAMAIHAYTLLLATVGSRDHEIRKLYLNHFRIATIDGISPATGTFLMLIMRGTKGTADEHGFGMLRHSDPMRCGIGGLARYLVYRNDIKSDNMITHVTEQIQNIVDDMKAGNTEDVFKLLKDGQLDWWTEPLIICKDASCSSTRVSDDKCRLPQ</sequence>
<keyword evidence="2" id="KW-1185">Reference proteome</keyword>
<dbReference type="Proteomes" id="UP001489004">
    <property type="component" value="Unassembled WGS sequence"/>
</dbReference>
<dbReference type="Gene3D" id="1.10.443.20">
    <property type="entry name" value="Centromere DNA-binding protein complex CBF3 subunit, domain 2"/>
    <property type="match status" value="1"/>
</dbReference>
<dbReference type="AlphaFoldDB" id="A0AAW1R9Q5"/>
<proteinExistence type="predicted"/>